<protein>
    <submittedName>
        <fullName evidence="2">Uncharacterized protein</fullName>
    </submittedName>
</protein>
<organism evidence="2 3">
    <name type="scientific">Pseudomonas protegens</name>
    <dbReference type="NCBI Taxonomy" id="380021"/>
    <lineage>
        <taxon>Bacteria</taxon>
        <taxon>Pseudomonadati</taxon>
        <taxon>Pseudomonadota</taxon>
        <taxon>Gammaproteobacteria</taxon>
        <taxon>Pseudomonadales</taxon>
        <taxon>Pseudomonadaceae</taxon>
        <taxon>Pseudomonas</taxon>
    </lineage>
</organism>
<feature type="region of interest" description="Disordered" evidence="1">
    <location>
        <begin position="30"/>
        <end position="60"/>
    </location>
</feature>
<comment type="caution">
    <text evidence="2">The sequence shown here is derived from an EMBL/GenBank/DDBJ whole genome shotgun (WGS) entry which is preliminary data.</text>
</comment>
<dbReference type="Proteomes" id="UP000248188">
    <property type="component" value="Unassembled WGS sequence"/>
</dbReference>
<reference evidence="2 3" key="1">
    <citation type="submission" date="2018-06" db="EMBL/GenBank/DDBJ databases">
        <title>Pseudomonas diversity within urban Lake Michigan freshwaters.</title>
        <authorList>
            <person name="Batrich M."/>
            <person name="Hatzopoulos T."/>
            <person name="Putonti C."/>
        </authorList>
    </citation>
    <scope>NUCLEOTIDE SEQUENCE [LARGE SCALE GENOMIC DNA]</scope>
    <source>
        <strain evidence="2 3">MB-090624</strain>
    </source>
</reference>
<evidence type="ECO:0000256" key="1">
    <source>
        <dbReference type="SAM" id="MobiDB-lite"/>
    </source>
</evidence>
<dbReference type="AlphaFoldDB" id="A0A9Q6N6Y5"/>
<evidence type="ECO:0000313" key="2">
    <source>
        <dbReference type="EMBL" id="PYC33539.1"/>
    </source>
</evidence>
<evidence type="ECO:0000313" key="3">
    <source>
        <dbReference type="Proteomes" id="UP000248188"/>
    </source>
</evidence>
<proteinExistence type="predicted"/>
<accession>A0A9Q6N6Y5</accession>
<gene>
    <name evidence="2" type="ORF">DMX08_20720</name>
</gene>
<name>A0A9Q6N6Y5_9PSED</name>
<dbReference type="EMBL" id="QJRN01000013">
    <property type="protein sequence ID" value="PYC33539.1"/>
    <property type="molecule type" value="Genomic_DNA"/>
</dbReference>
<sequence>MPHRRNRLAGEVASKPCIALTDAFAGKPAHTTMGINAPPTPGRPWRQTVAWPATPTESGP</sequence>